<dbReference type="EMBL" id="JAJFAT010000009">
    <property type="protein sequence ID" value="MCC3145186.1"/>
    <property type="molecule type" value="Genomic_DNA"/>
</dbReference>
<evidence type="ECO:0000313" key="4">
    <source>
        <dbReference type="Proteomes" id="UP001199296"/>
    </source>
</evidence>
<evidence type="ECO:0000259" key="2">
    <source>
        <dbReference type="Pfam" id="PF12945"/>
    </source>
</evidence>
<comment type="caution">
    <text evidence="3">The sequence shown here is derived from an EMBL/GenBank/DDBJ whole genome shotgun (WGS) entry which is preliminary data.</text>
</comment>
<keyword evidence="4" id="KW-1185">Reference proteome</keyword>
<reference evidence="3 4" key="1">
    <citation type="submission" date="2021-10" db="EMBL/GenBank/DDBJ databases">
        <authorList>
            <person name="Grouzdev D.S."/>
            <person name="Pantiukh K.S."/>
            <person name="Krutkina M.S."/>
        </authorList>
    </citation>
    <scope>NUCLEOTIDE SEQUENCE [LARGE SCALE GENOMIC DNA]</scope>
    <source>
        <strain evidence="3 4">Z-7514</strain>
    </source>
</reference>
<organism evidence="3 4">
    <name type="scientific">Halanaerobium polyolivorans</name>
    <dbReference type="NCBI Taxonomy" id="2886943"/>
    <lineage>
        <taxon>Bacteria</taxon>
        <taxon>Bacillati</taxon>
        <taxon>Bacillota</taxon>
        <taxon>Clostridia</taxon>
        <taxon>Halanaerobiales</taxon>
        <taxon>Halanaerobiaceae</taxon>
        <taxon>Halanaerobium</taxon>
    </lineage>
</organism>
<sequence length="208" mass="24318">MDILEINQKIEVEVLTGNYKGTYLSKLADIIEKGIIITGLFKDGLPLAIKKNRRIRVYLKTERAVYKFESKVLRRSSKPLALLLIEKPKSYQRIQRRDHFRLEISGRIDIYQADQEKSFKAEILNISGGGVGIKSQKKFAEGEELLLDLKRMTSNDKLIEAVIVRKNIINIKEYNYGLEFKDIDRQSRENIIQWIFAYQRKNRQKGLN</sequence>
<dbReference type="Gene3D" id="2.40.10.220">
    <property type="entry name" value="predicted glycosyltransferase like domains"/>
    <property type="match status" value="1"/>
</dbReference>
<proteinExistence type="predicted"/>
<dbReference type="InterPro" id="IPR009875">
    <property type="entry name" value="PilZ_domain"/>
</dbReference>
<gene>
    <name evidence="3" type="ORF">LJ207_07605</name>
</gene>
<dbReference type="Proteomes" id="UP001199296">
    <property type="component" value="Unassembled WGS sequence"/>
</dbReference>
<evidence type="ECO:0000313" key="3">
    <source>
        <dbReference type="EMBL" id="MCC3145186.1"/>
    </source>
</evidence>
<feature type="domain" description="Type III secretion system flagellar brake protein YcgR PilZN" evidence="2">
    <location>
        <begin position="5"/>
        <end position="88"/>
    </location>
</feature>
<dbReference type="SUPFAM" id="SSF141371">
    <property type="entry name" value="PilZ domain-like"/>
    <property type="match status" value="1"/>
</dbReference>
<dbReference type="Pfam" id="PF07238">
    <property type="entry name" value="PilZ"/>
    <property type="match status" value="1"/>
</dbReference>
<evidence type="ECO:0000259" key="1">
    <source>
        <dbReference type="Pfam" id="PF07238"/>
    </source>
</evidence>
<dbReference type="GO" id="GO:0035438">
    <property type="term" value="F:cyclic-di-GMP binding"/>
    <property type="evidence" value="ECO:0007669"/>
    <property type="project" value="InterPro"/>
</dbReference>
<feature type="domain" description="PilZ" evidence="1">
    <location>
        <begin position="95"/>
        <end position="197"/>
    </location>
</feature>
<dbReference type="RefSeq" id="WP_229345767.1">
    <property type="nucleotide sequence ID" value="NZ_JAJFAT010000009.1"/>
</dbReference>
<protein>
    <submittedName>
        <fullName evidence="3">PilZ domain-containing protein</fullName>
    </submittedName>
</protein>
<accession>A0AAW4X065</accession>
<dbReference type="Pfam" id="PF12945">
    <property type="entry name" value="PilZNR"/>
    <property type="match status" value="1"/>
</dbReference>
<dbReference type="InterPro" id="IPR009926">
    <property type="entry name" value="T3SS_YcgR_PilZN"/>
</dbReference>
<name>A0AAW4X065_9FIRM</name>
<dbReference type="AlphaFoldDB" id="A0AAW4X065"/>